<dbReference type="EMBL" id="JBHRXY010000004">
    <property type="protein sequence ID" value="MFC3629383.1"/>
    <property type="molecule type" value="Genomic_DNA"/>
</dbReference>
<keyword evidence="3" id="KW-1185">Reference proteome</keyword>
<accession>A0ABV7U2T6</accession>
<evidence type="ECO:0000256" key="1">
    <source>
        <dbReference type="SAM" id="MobiDB-lite"/>
    </source>
</evidence>
<evidence type="ECO:0000313" key="3">
    <source>
        <dbReference type="Proteomes" id="UP001595539"/>
    </source>
</evidence>
<proteinExistence type="predicted"/>
<dbReference type="Proteomes" id="UP001595539">
    <property type="component" value="Unassembled WGS sequence"/>
</dbReference>
<reference evidence="3" key="1">
    <citation type="journal article" date="2019" name="Int. J. Syst. Evol. Microbiol.">
        <title>The Global Catalogue of Microorganisms (GCM) 10K type strain sequencing project: providing services to taxonomists for standard genome sequencing and annotation.</title>
        <authorList>
            <consortium name="The Broad Institute Genomics Platform"/>
            <consortium name="The Broad Institute Genome Sequencing Center for Infectious Disease"/>
            <person name="Wu L."/>
            <person name="Ma J."/>
        </authorList>
    </citation>
    <scope>NUCLEOTIDE SEQUENCE [LARGE SCALE GENOMIC DNA]</scope>
    <source>
        <strain evidence="3">KCTC 42473</strain>
    </source>
</reference>
<gene>
    <name evidence="2" type="ORF">ACFOM8_07980</name>
</gene>
<name>A0ABV7U2T6_9RHOB</name>
<organism evidence="2 3">
    <name type="scientific">Paracoccus angustae</name>
    <dbReference type="NCBI Taxonomy" id="1671480"/>
    <lineage>
        <taxon>Bacteria</taxon>
        <taxon>Pseudomonadati</taxon>
        <taxon>Pseudomonadota</taxon>
        <taxon>Alphaproteobacteria</taxon>
        <taxon>Rhodobacterales</taxon>
        <taxon>Paracoccaceae</taxon>
        <taxon>Paracoccus</taxon>
    </lineage>
</organism>
<protein>
    <submittedName>
        <fullName evidence="2">Uncharacterized protein</fullName>
    </submittedName>
</protein>
<evidence type="ECO:0000313" key="2">
    <source>
        <dbReference type="EMBL" id="MFC3629383.1"/>
    </source>
</evidence>
<dbReference type="RefSeq" id="WP_377760940.1">
    <property type="nucleotide sequence ID" value="NZ_JBHRXY010000004.1"/>
</dbReference>
<comment type="caution">
    <text evidence="2">The sequence shown here is derived from an EMBL/GenBank/DDBJ whole genome shotgun (WGS) entry which is preliminary data.</text>
</comment>
<sequence>MGKDAKTSGDLEKRLKDLSRRAEHEVVPQRLRELAARLRDALLTARSSPRHPPEQ</sequence>
<feature type="region of interest" description="Disordered" evidence="1">
    <location>
        <begin position="1"/>
        <end position="25"/>
    </location>
</feature>